<feature type="transmembrane region" description="Helical" evidence="9">
    <location>
        <begin position="411"/>
        <end position="432"/>
    </location>
</feature>
<feature type="transmembrane region" description="Helical" evidence="9">
    <location>
        <begin position="467"/>
        <end position="486"/>
    </location>
</feature>
<evidence type="ECO:0000313" key="12">
    <source>
        <dbReference type="Proteomes" id="UP001305779"/>
    </source>
</evidence>
<dbReference type="Proteomes" id="UP001305779">
    <property type="component" value="Unassembled WGS sequence"/>
</dbReference>
<dbReference type="SUPFAM" id="SSF103473">
    <property type="entry name" value="MFS general substrate transporter"/>
    <property type="match status" value="1"/>
</dbReference>
<protein>
    <recommendedName>
        <fullName evidence="10">Major facilitator superfamily (MFS) profile domain-containing protein</fullName>
    </recommendedName>
</protein>
<dbReference type="InterPro" id="IPR050814">
    <property type="entry name" value="Myo-inositol_Transporter"/>
</dbReference>
<dbReference type="Pfam" id="PF00083">
    <property type="entry name" value="Sugar_tr"/>
    <property type="match status" value="1"/>
</dbReference>
<sequence length="625" mass="69290">MDDFKQGSVVDHDEESTIQRPRGNDKSIAANNNPLDGTSQADLLTSITTFVQTHSLPDLPLFQKAVLLPHSPTSIDSSSELTTNETLALQHETTHKWTQPLLLYLTILMSSLGALIQGWDQTGSNGANLSFLQEFGIADTPPACSVATGECARRTWLVGFVNGAPFVGIAMFAAWISDPLNDWMARRGTIFIGCIFSLLAPIGSAFAQNWGQLVACRILLGIGMGLKEVTVPVYGAECVPSSIRGGLVMTWQLFTALGVVLGLAANLAVHKVGAIAWRLQLGSACIPAVPLLLFVYFCPESPRWYLKKGRVKEAYRSLIRLRNTRLQAARDLYYIHAQLEQEKQMVEKSAVANRDDFLTRFIELFTIPRIRRATQASGIVMIAQQFCGVNVIAFYSSTIFVQAGFTVTNALAVSLGVKIAGLITTCFIIFVIDTFGRRALLNFTFPNMTWTLLAAGLCFLIDKSSDARLGLIAFFIFIFQIFYSAGGGPVPFTYSAECFPLSHREMGMSWAVATNNFWGSIVALTLPRILAAFTPAGTFGFYAGLNTLALVLIFLFVPETKQRSLEELEYVFEVSTRRHASFQIREQLPWWFRKWILRQQDTPEPQLYKTPRKSTMFKSSDADLE</sequence>
<evidence type="ECO:0000256" key="5">
    <source>
        <dbReference type="ARBA" id="ARBA00022989"/>
    </source>
</evidence>
<evidence type="ECO:0000256" key="8">
    <source>
        <dbReference type="SAM" id="MobiDB-lite"/>
    </source>
</evidence>
<dbReference type="InterPro" id="IPR003663">
    <property type="entry name" value="Sugar/inositol_transpt"/>
</dbReference>
<gene>
    <name evidence="11" type="ORF">PRZ48_010462</name>
</gene>
<comment type="subcellular location">
    <subcellularLocation>
        <location evidence="1">Membrane</location>
        <topology evidence="1">Multi-pass membrane protein</topology>
    </subcellularLocation>
</comment>
<evidence type="ECO:0000256" key="4">
    <source>
        <dbReference type="ARBA" id="ARBA00022692"/>
    </source>
</evidence>
<keyword evidence="12" id="KW-1185">Reference proteome</keyword>
<dbReference type="InterPro" id="IPR005829">
    <property type="entry name" value="Sugar_transporter_CS"/>
</dbReference>
<evidence type="ECO:0000256" key="1">
    <source>
        <dbReference type="ARBA" id="ARBA00004141"/>
    </source>
</evidence>
<feature type="transmembrane region" description="Helical" evidence="9">
    <location>
        <begin position="539"/>
        <end position="557"/>
    </location>
</feature>
<reference evidence="11 12" key="1">
    <citation type="journal article" date="2023" name="G3 (Bethesda)">
        <title>A chromosome-level genome assembly of Zasmidium syzygii isolated from banana leaves.</title>
        <authorList>
            <person name="van Westerhoven A.C."/>
            <person name="Mehrabi R."/>
            <person name="Talebi R."/>
            <person name="Steentjes M.B.F."/>
            <person name="Corcolon B."/>
            <person name="Chong P.A."/>
            <person name="Kema G.H.J."/>
            <person name="Seidl M.F."/>
        </authorList>
    </citation>
    <scope>NUCLEOTIDE SEQUENCE [LARGE SCALE GENOMIC DNA]</scope>
    <source>
        <strain evidence="11 12">P124</strain>
    </source>
</reference>
<feature type="transmembrane region" description="Helical" evidence="9">
    <location>
        <begin position="507"/>
        <end position="527"/>
    </location>
</feature>
<feature type="transmembrane region" description="Helical" evidence="9">
    <location>
        <begin position="188"/>
        <end position="206"/>
    </location>
</feature>
<comment type="similarity">
    <text evidence="2 7">Belongs to the major facilitator superfamily. Sugar transporter (TC 2.A.1.1) family.</text>
</comment>
<comment type="caution">
    <text evidence="11">The sequence shown here is derived from an EMBL/GenBank/DDBJ whole genome shotgun (WGS) entry which is preliminary data.</text>
</comment>
<dbReference type="NCBIfam" id="TIGR00879">
    <property type="entry name" value="SP"/>
    <property type="match status" value="1"/>
</dbReference>
<keyword evidence="5 9" id="KW-1133">Transmembrane helix</keyword>
<evidence type="ECO:0000256" key="7">
    <source>
        <dbReference type="RuleBase" id="RU003346"/>
    </source>
</evidence>
<feature type="transmembrane region" description="Helical" evidence="9">
    <location>
        <begin position="439"/>
        <end position="461"/>
    </location>
</feature>
<feature type="transmembrane region" description="Helical" evidence="9">
    <location>
        <begin position="379"/>
        <end position="405"/>
    </location>
</feature>
<dbReference type="EMBL" id="JAXOVC010000008">
    <property type="protein sequence ID" value="KAK4497808.1"/>
    <property type="molecule type" value="Genomic_DNA"/>
</dbReference>
<feature type="transmembrane region" description="Helical" evidence="9">
    <location>
        <begin position="218"/>
        <end position="236"/>
    </location>
</feature>
<dbReference type="InterPro" id="IPR036259">
    <property type="entry name" value="MFS_trans_sf"/>
</dbReference>
<feature type="region of interest" description="Disordered" evidence="8">
    <location>
        <begin position="1"/>
        <end position="34"/>
    </location>
</feature>
<dbReference type="InterPro" id="IPR005828">
    <property type="entry name" value="MFS_sugar_transport-like"/>
</dbReference>
<keyword evidence="3 7" id="KW-0813">Transport</keyword>
<evidence type="ECO:0000256" key="2">
    <source>
        <dbReference type="ARBA" id="ARBA00010992"/>
    </source>
</evidence>
<feature type="transmembrane region" description="Helical" evidence="9">
    <location>
        <begin position="156"/>
        <end position="176"/>
    </location>
</feature>
<dbReference type="PROSITE" id="PS50850">
    <property type="entry name" value="MFS"/>
    <property type="match status" value="1"/>
</dbReference>
<dbReference type="PANTHER" id="PTHR48020">
    <property type="entry name" value="PROTON MYO-INOSITOL COTRANSPORTER"/>
    <property type="match status" value="1"/>
</dbReference>
<evidence type="ECO:0000256" key="9">
    <source>
        <dbReference type="SAM" id="Phobius"/>
    </source>
</evidence>
<dbReference type="Gene3D" id="1.20.1250.20">
    <property type="entry name" value="MFS general substrate transporter like domains"/>
    <property type="match status" value="1"/>
</dbReference>
<proteinExistence type="inferred from homology"/>
<keyword evidence="4 9" id="KW-0812">Transmembrane</keyword>
<keyword evidence="6 9" id="KW-0472">Membrane</keyword>
<name>A0ABR0E8P6_ZASCE</name>
<evidence type="ECO:0000256" key="3">
    <source>
        <dbReference type="ARBA" id="ARBA00022448"/>
    </source>
</evidence>
<feature type="transmembrane region" description="Helical" evidence="9">
    <location>
        <begin position="248"/>
        <end position="269"/>
    </location>
</feature>
<dbReference type="PANTHER" id="PTHR48020:SF14">
    <property type="entry name" value="SUGAR TRANSPORTER, PUTATIVE-RELATED"/>
    <property type="match status" value="1"/>
</dbReference>
<evidence type="ECO:0000259" key="10">
    <source>
        <dbReference type="PROSITE" id="PS50850"/>
    </source>
</evidence>
<organism evidence="11 12">
    <name type="scientific">Zasmidium cellare</name>
    <name type="common">Wine cellar mold</name>
    <name type="synonym">Racodium cellare</name>
    <dbReference type="NCBI Taxonomy" id="395010"/>
    <lineage>
        <taxon>Eukaryota</taxon>
        <taxon>Fungi</taxon>
        <taxon>Dikarya</taxon>
        <taxon>Ascomycota</taxon>
        <taxon>Pezizomycotina</taxon>
        <taxon>Dothideomycetes</taxon>
        <taxon>Dothideomycetidae</taxon>
        <taxon>Mycosphaerellales</taxon>
        <taxon>Mycosphaerellaceae</taxon>
        <taxon>Zasmidium</taxon>
    </lineage>
</organism>
<accession>A0ABR0E8P6</accession>
<evidence type="ECO:0000256" key="6">
    <source>
        <dbReference type="ARBA" id="ARBA00023136"/>
    </source>
</evidence>
<dbReference type="PROSITE" id="PS00217">
    <property type="entry name" value="SUGAR_TRANSPORT_2"/>
    <property type="match status" value="1"/>
</dbReference>
<dbReference type="InterPro" id="IPR020846">
    <property type="entry name" value="MFS_dom"/>
</dbReference>
<evidence type="ECO:0000313" key="11">
    <source>
        <dbReference type="EMBL" id="KAK4497808.1"/>
    </source>
</evidence>
<dbReference type="PRINTS" id="PR00171">
    <property type="entry name" value="SUGRTRNSPORT"/>
</dbReference>
<feature type="domain" description="Major facilitator superfamily (MFS) profile" evidence="10">
    <location>
        <begin position="106"/>
        <end position="561"/>
    </location>
</feature>